<comment type="caution">
    <text evidence="3">The sequence shown here is derived from an EMBL/GenBank/DDBJ whole genome shotgun (WGS) entry which is preliminary data.</text>
</comment>
<reference evidence="3 4" key="1">
    <citation type="submission" date="2022-03" db="EMBL/GenBank/DDBJ databases">
        <authorList>
            <person name="Macdonald S."/>
            <person name="Ahmed S."/>
            <person name="Newling K."/>
        </authorList>
    </citation>
    <scope>NUCLEOTIDE SEQUENCE [LARGE SCALE GENOMIC DNA]</scope>
</reference>
<evidence type="ECO:0000259" key="2">
    <source>
        <dbReference type="Pfam" id="PF24750"/>
    </source>
</evidence>
<name>A0ABC8LND6_ERUVS</name>
<dbReference type="PANTHER" id="PTHR31672">
    <property type="entry name" value="BNACNNG10540D PROTEIN"/>
    <property type="match status" value="1"/>
</dbReference>
<dbReference type="SUPFAM" id="SSF81383">
    <property type="entry name" value="F-box domain"/>
    <property type="match status" value="1"/>
</dbReference>
<dbReference type="InterPro" id="IPR001810">
    <property type="entry name" value="F-box_dom"/>
</dbReference>
<gene>
    <name evidence="3" type="ORF">ERUC_LOCUS37436</name>
</gene>
<sequence length="416" mass="47918">MDSFTEDLWAMVLARLPIKISTGFKLVCKQWKSIVESPFFKNLFISAHQKSHSSTWSLMSRFYVDPEIVGHYQCDTWGLDRSLGSFIKSFLADKQQKYKYQQVSVEAYSDVGLILIHVASSDRVIYVANPVSRECVEILIHDPLPTGFGTYEYSFLWQWGLVTRTVNGVLLGYKVILIDKLLRDTKLNCLIYSSETGLWSLETLHLPHSLFIRHPGYPISLNGSLHWLGMSTEHHKVVLSIDFYTTSTGSVQCRVTPFPDLEKITMFTRFCTPFQGFLMYMNIVSVTKVDGSLDNKLCVWRLMSEGYWQLMSETSPAFTLTDNFDYLPVTVNPFDAKTAYLWSMKQERLLSFDVYNGKLVIHNQCEGSGDGRTVIPVNDPRAMIFFKRLLERVSVVGENYFIPFVLPQWLHRIPKR</sequence>
<dbReference type="InterPro" id="IPR050796">
    <property type="entry name" value="SCF_F-box_component"/>
</dbReference>
<accession>A0ABC8LND6</accession>
<keyword evidence="4" id="KW-1185">Reference proteome</keyword>
<protein>
    <recommendedName>
        <fullName evidence="5">F-box domain-containing protein</fullName>
    </recommendedName>
</protein>
<dbReference type="AlphaFoldDB" id="A0ABC8LND6"/>
<dbReference type="InterPro" id="IPR056592">
    <property type="entry name" value="Beta-prop_At3g26010-like"/>
</dbReference>
<dbReference type="EMBL" id="CAKOAT010641820">
    <property type="protein sequence ID" value="CAH8384953.1"/>
    <property type="molecule type" value="Genomic_DNA"/>
</dbReference>
<evidence type="ECO:0000259" key="1">
    <source>
        <dbReference type="Pfam" id="PF00646"/>
    </source>
</evidence>
<feature type="domain" description="F-box" evidence="1">
    <location>
        <begin position="5"/>
        <end position="41"/>
    </location>
</feature>
<dbReference type="Pfam" id="PF24750">
    <property type="entry name" value="b-prop_At3g26010-like"/>
    <property type="match status" value="1"/>
</dbReference>
<evidence type="ECO:0000313" key="3">
    <source>
        <dbReference type="EMBL" id="CAH8384953.1"/>
    </source>
</evidence>
<evidence type="ECO:0000313" key="4">
    <source>
        <dbReference type="Proteomes" id="UP001642260"/>
    </source>
</evidence>
<evidence type="ECO:0008006" key="5">
    <source>
        <dbReference type="Google" id="ProtNLM"/>
    </source>
</evidence>
<organism evidence="3 4">
    <name type="scientific">Eruca vesicaria subsp. sativa</name>
    <name type="common">Garden rocket</name>
    <name type="synonym">Eruca sativa</name>
    <dbReference type="NCBI Taxonomy" id="29727"/>
    <lineage>
        <taxon>Eukaryota</taxon>
        <taxon>Viridiplantae</taxon>
        <taxon>Streptophyta</taxon>
        <taxon>Embryophyta</taxon>
        <taxon>Tracheophyta</taxon>
        <taxon>Spermatophyta</taxon>
        <taxon>Magnoliopsida</taxon>
        <taxon>eudicotyledons</taxon>
        <taxon>Gunneridae</taxon>
        <taxon>Pentapetalae</taxon>
        <taxon>rosids</taxon>
        <taxon>malvids</taxon>
        <taxon>Brassicales</taxon>
        <taxon>Brassicaceae</taxon>
        <taxon>Brassiceae</taxon>
        <taxon>Eruca</taxon>
    </lineage>
</organism>
<dbReference type="Pfam" id="PF00646">
    <property type="entry name" value="F-box"/>
    <property type="match status" value="1"/>
</dbReference>
<proteinExistence type="predicted"/>
<dbReference type="Proteomes" id="UP001642260">
    <property type="component" value="Unassembled WGS sequence"/>
</dbReference>
<feature type="domain" description="F-box protein At3g26010-like beta-propeller" evidence="2">
    <location>
        <begin position="54"/>
        <end position="415"/>
    </location>
</feature>
<dbReference type="InterPro" id="IPR036047">
    <property type="entry name" value="F-box-like_dom_sf"/>
</dbReference>